<organism evidence="2 3">
    <name type="scientific">Eufriesea mexicana</name>
    <dbReference type="NCBI Taxonomy" id="516756"/>
    <lineage>
        <taxon>Eukaryota</taxon>
        <taxon>Metazoa</taxon>
        <taxon>Ecdysozoa</taxon>
        <taxon>Arthropoda</taxon>
        <taxon>Hexapoda</taxon>
        <taxon>Insecta</taxon>
        <taxon>Pterygota</taxon>
        <taxon>Neoptera</taxon>
        <taxon>Endopterygota</taxon>
        <taxon>Hymenoptera</taxon>
        <taxon>Apocrita</taxon>
        <taxon>Aculeata</taxon>
        <taxon>Apoidea</taxon>
        <taxon>Anthophila</taxon>
        <taxon>Apidae</taxon>
        <taxon>Eufriesea</taxon>
    </lineage>
</organism>
<feature type="compositionally biased region" description="Polar residues" evidence="1">
    <location>
        <begin position="49"/>
        <end position="59"/>
    </location>
</feature>
<proteinExistence type="predicted"/>
<sequence length="59" mass="6558">MRLASPEMTLAWEPNANGRCYPRENSVGFPRPEGGCEGPGVLDYAATDRQGNTNLRDYR</sequence>
<accession>A0A310S8M4</accession>
<protein>
    <submittedName>
        <fullName evidence="2">Uncharacterized protein</fullName>
    </submittedName>
</protein>
<gene>
    <name evidence="2" type="ORF">WN48_00384</name>
</gene>
<dbReference type="EMBL" id="KQ770168">
    <property type="protein sequence ID" value="OAD52681.1"/>
    <property type="molecule type" value="Genomic_DNA"/>
</dbReference>
<name>A0A310S8M4_9HYME</name>
<dbReference type="AlphaFoldDB" id="A0A310S8M4"/>
<dbReference type="Proteomes" id="UP000250275">
    <property type="component" value="Unassembled WGS sequence"/>
</dbReference>
<evidence type="ECO:0000313" key="3">
    <source>
        <dbReference type="Proteomes" id="UP000250275"/>
    </source>
</evidence>
<reference evidence="2 3" key="1">
    <citation type="submission" date="2015-07" db="EMBL/GenBank/DDBJ databases">
        <title>The genome of Eufriesea mexicana.</title>
        <authorList>
            <person name="Pan H."/>
            <person name="Kapheim K."/>
        </authorList>
    </citation>
    <scope>NUCLEOTIDE SEQUENCE [LARGE SCALE GENOMIC DNA]</scope>
    <source>
        <strain evidence="2">0111107269</strain>
        <tissue evidence="2">Whole body</tissue>
    </source>
</reference>
<feature type="region of interest" description="Disordered" evidence="1">
    <location>
        <begin position="40"/>
        <end position="59"/>
    </location>
</feature>
<keyword evidence="3" id="KW-1185">Reference proteome</keyword>
<evidence type="ECO:0000313" key="2">
    <source>
        <dbReference type="EMBL" id="OAD52681.1"/>
    </source>
</evidence>
<evidence type="ECO:0000256" key="1">
    <source>
        <dbReference type="SAM" id="MobiDB-lite"/>
    </source>
</evidence>